<dbReference type="InterPro" id="IPR001841">
    <property type="entry name" value="Znf_RING"/>
</dbReference>
<evidence type="ECO:0000256" key="13">
    <source>
        <dbReference type="PROSITE-ProRule" id="PRU00175"/>
    </source>
</evidence>
<evidence type="ECO:0000256" key="3">
    <source>
        <dbReference type="ARBA" id="ARBA00004906"/>
    </source>
</evidence>
<dbReference type="EC" id="2.3.2.27" evidence="4"/>
<evidence type="ECO:0000256" key="9">
    <source>
        <dbReference type="ARBA" id="ARBA00022786"/>
    </source>
</evidence>
<keyword evidence="11 15" id="KW-1133">Transmembrane helix</keyword>
<keyword evidence="9" id="KW-0833">Ubl conjugation pathway</keyword>
<proteinExistence type="predicted"/>
<dbReference type="EMBL" id="JAAALK010000082">
    <property type="protein sequence ID" value="KAG8084812.1"/>
    <property type="molecule type" value="Genomic_DNA"/>
</dbReference>
<comment type="catalytic activity">
    <reaction evidence="1">
        <text>S-ubiquitinyl-[E2 ubiquitin-conjugating enzyme]-L-cysteine + [acceptor protein]-L-lysine = [E2 ubiquitin-conjugating enzyme]-L-cysteine + N(6)-ubiquitinyl-[acceptor protein]-L-lysine.</text>
        <dbReference type="EC" id="2.3.2.27"/>
    </reaction>
</comment>
<feature type="compositionally biased region" description="Low complexity" evidence="14">
    <location>
        <begin position="8"/>
        <end position="23"/>
    </location>
</feature>
<keyword evidence="5" id="KW-0808">Transferase</keyword>
<dbReference type="Pfam" id="PF13639">
    <property type="entry name" value="zf-RING_2"/>
    <property type="match status" value="1"/>
</dbReference>
<dbReference type="GO" id="GO:0016567">
    <property type="term" value="P:protein ubiquitination"/>
    <property type="evidence" value="ECO:0007669"/>
    <property type="project" value="InterPro"/>
</dbReference>
<evidence type="ECO:0000256" key="7">
    <source>
        <dbReference type="ARBA" id="ARBA00022723"/>
    </source>
</evidence>
<keyword evidence="18" id="KW-1185">Reference proteome</keyword>
<sequence length="262" mass="28052">MPTPPPSSSSLTSATPRSSTNVDRTTRDDVGAVVVTTGGCLPADQSCFALSAASSAPPRYATRRDTTTARACCTTASYIVVLGISFGSLLAILFILCMIRWYLVWRSSSAHHRQQAHSGAADEAAPGSATKKRSAGLDADAIAALPEFAYKREEGGGAEEDDEERERECAVCLSTMADGEAARRLPRCMHLFHRGCVDVWLREHSTCPVCRVEVVVVEPVDGVRAEKVQESSTSRRALSSPARAPAPEGTVDDGRERDLEAQ</sequence>
<evidence type="ECO:0000256" key="10">
    <source>
        <dbReference type="ARBA" id="ARBA00022833"/>
    </source>
</evidence>
<evidence type="ECO:0000256" key="11">
    <source>
        <dbReference type="ARBA" id="ARBA00022989"/>
    </source>
</evidence>
<evidence type="ECO:0000256" key="5">
    <source>
        <dbReference type="ARBA" id="ARBA00022679"/>
    </source>
</evidence>
<accession>A0A8J5W8J9</accession>
<name>A0A8J5W8J9_ZIZPA</name>
<feature type="compositionally biased region" description="Basic and acidic residues" evidence="14">
    <location>
        <begin position="252"/>
        <end position="262"/>
    </location>
</feature>
<protein>
    <recommendedName>
        <fullName evidence="4">RING-type E3 ubiquitin transferase</fullName>
        <ecNumber evidence="4">2.3.2.27</ecNumber>
    </recommendedName>
</protein>
<evidence type="ECO:0000313" key="18">
    <source>
        <dbReference type="Proteomes" id="UP000729402"/>
    </source>
</evidence>
<dbReference type="GO" id="GO:0008270">
    <property type="term" value="F:zinc ion binding"/>
    <property type="evidence" value="ECO:0007669"/>
    <property type="project" value="UniProtKB-KW"/>
</dbReference>
<evidence type="ECO:0000256" key="2">
    <source>
        <dbReference type="ARBA" id="ARBA00004167"/>
    </source>
</evidence>
<reference evidence="17" key="2">
    <citation type="submission" date="2021-02" db="EMBL/GenBank/DDBJ databases">
        <authorList>
            <person name="Kimball J.A."/>
            <person name="Haas M.W."/>
            <person name="Macchietto M."/>
            <person name="Kono T."/>
            <person name="Duquette J."/>
            <person name="Shao M."/>
        </authorList>
    </citation>
    <scope>NUCLEOTIDE SEQUENCE</scope>
    <source>
        <tissue evidence="17">Fresh leaf tissue</tissue>
    </source>
</reference>
<evidence type="ECO:0000256" key="12">
    <source>
        <dbReference type="ARBA" id="ARBA00023136"/>
    </source>
</evidence>
<comment type="pathway">
    <text evidence="3">Protein modification; protein ubiquitination.</text>
</comment>
<evidence type="ECO:0000256" key="4">
    <source>
        <dbReference type="ARBA" id="ARBA00012483"/>
    </source>
</evidence>
<dbReference type="GO" id="GO:0061630">
    <property type="term" value="F:ubiquitin protein ligase activity"/>
    <property type="evidence" value="ECO:0007669"/>
    <property type="project" value="UniProtKB-EC"/>
</dbReference>
<gene>
    <name evidence="17" type="ORF">GUJ93_ZPchr0010g9107</name>
</gene>
<dbReference type="PANTHER" id="PTHR46913">
    <property type="entry name" value="RING-H2 FINGER PROTEIN ATL16"/>
    <property type="match status" value="1"/>
</dbReference>
<dbReference type="PROSITE" id="PS50089">
    <property type="entry name" value="ZF_RING_2"/>
    <property type="match status" value="1"/>
</dbReference>
<evidence type="ECO:0000259" key="16">
    <source>
        <dbReference type="PROSITE" id="PS50089"/>
    </source>
</evidence>
<keyword evidence="6 15" id="KW-0812">Transmembrane</keyword>
<dbReference type="GO" id="GO:0016020">
    <property type="term" value="C:membrane"/>
    <property type="evidence" value="ECO:0007669"/>
    <property type="project" value="UniProtKB-SubCell"/>
</dbReference>
<keyword evidence="12 15" id="KW-0472">Membrane</keyword>
<evidence type="ECO:0000256" key="14">
    <source>
        <dbReference type="SAM" id="MobiDB-lite"/>
    </source>
</evidence>
<dbReference type="AlphaFoldDB" id="A0A8J5W8J9"/>
<feature type="domain" description="RING-type" evidence="16">
    <location>
        <begin position="169"/>
        <end position="211"/>
    </location>
</feature>
<feature type="compositionally biased region" description="Low complexity" evidence="14">
    <location>
        <begin position="231"/>
        <end position="247"/>
    </location>
</feature>
<dbReference type="FunFam" id="3.30.40.10:FF:000984">
    <property type="entry name" value="Putative RING zinc finger domain superfamily protein"/>
    <property type="match status" value="1"/>
</dbReference>
<dbReference type="SMART" id="SM00184">
    <property type="entry name" value="RING"/>
    <property type="match status" value="1"/>
</dbReference>
<feature type="transmembrane region" description="Helical" evidence="15">
    <location>
        <begin position="78"/>
        <end position="103"/>
    </location>
</feature>
<keyword evidence="7" id="KW-0479">Metal-binding</keyword>
<evidence type="ECO:0000256" key="6">
    <source>
        <dbReference type="ARBA" id="ARBA00022692"/>
    </source>
</evidence>
<keyword evidence="10" id="KW-0862">Zinc</keyword>
<feature type="region of interest" description="Disordered" evidence="14">
    <location>
        <begin position="226"/>
        <end position="262"/>
    </location>
</feature>
<keyword evidence="8 13" id="KW-0863">Zinc-finger</keyword>
<dbReference type="OrthoDB" id="8062037at2759"/>
<reference evidence="17" key="1">
    <citation type="journal article" date="2021" name="bioRxiv">
        <title>Whole Genome Assembly and Annotation of Northern Wild Rice, Zizania palustris L., Supports a Whole Genome Duplication in the Zizania Genus.</title>
        <authorList>
            <person name="Haas M."/>
            <person name="Kono T."/>
            <person name="Macchietto M."/>
            <person name="Millas R."/>
            <person name="McGilp L."/>
            <person name="Shao M."/>
            <person name="Duquette J."/>
            <person name="Hirsch C.N."/>
            <person name="Kimball J."/>
        </authorList>
    </citation>
    <scope>NUCLEOTIDE SEQUENCE</scope>
    <source>
        <tissue evidence="17">Fresh leaf tissue</tissue>
    </source>
</reference>
<evidence type="ECO:0000256" key="15">
    <source>
        <dbReference type="SAM" id="Phobius"/>
    </source>
</evidence>
<evidence type="ECO:0000256" key="1">
    <source>
        <dbReference type="ARBA" id="ARBA00000900"/>
    </source>
</evidence>
<dbReference type="Proteomes" id="UP000729402">
    <property type="component" value="Unassembled WGS sequence"/>
</dbReference>
<comment type="subcellular location">
    <subcellularLocation>
        <location evidence="2">Membrane</location>
        <topology evidence="2">Single-pass membrane protein</topology>
    </subcellularLocation>
</comment>
<dbReference type="PANTHER" id="PTHR46913:SF1">
    <property type="entry name" value="RING-H2 FINGER PROTEIN ATL16"/>
    <property type="match status" value="1"/>
</dbReference>
<evidence type="ECO:0000256" key="8">
    <source>
        <dbReference type="ARBA" id="ARBA00022771"/>
    </source>
</evidence>
<feature type="region of interest" description="Disordered" evidence="14">
    <location>
        <begin position="116"/>
        <end position="135"/>
    </location>
</feature>
<organism evidence="17 18">
    <name type="scientific">Zizania palustris</name>
    <name type="common">Northern wild rice</name>
    <dbReference type="NCBI Taxonomy" id="103762"/>
    <lineage>
        <taxon>Eukaryota</taxon>
        <taxon>Viridiplantae</taxon>
        <taxon>Streptophyta</taxon>
        <taxon>Embryophyta</taxon>
        <taxon>Tracheophyta</taxon>
        <taxon>Spermatophyta</taxon>
        <taxon>Magnoliopsida</taxon>
        <taxon>Liliopsida</taxon>
        <taxon>Poales</taxon>
        <taxon>Poaceae</taxon>
        <taxon>BOP clade</taxon>
        <taxon>Oryzoideae</taxon>
        <taxon>Oryzeae</taxon>
        <taxon>Zizaniinae</taxon>
        <taxon>Zizania</taxon>
    </lineage>
</organism>
<feature type="region of interest" description="Disordered" evidence="14">
    <location>
        <begin position="1"/>
        <end position="27"/>
    </location>
</feature>
<evidence type="ECO:0000313" key="17">
    <source>
        <dbReference type="EMBL" id="KAG8084812.1"/>
    </source>
</evidence>
<comment type="caution">
    <text evidence="17">The sequence shown here is derived from an EMBL/GenBank/DDBJ whole genome shotgun (WGS) entry which is preliminary data.</text>
</comment>
<dbReference type="InterPro" id="IPR044600">
    <property type="entry name" value="ATL1/ATL16-like"/>
</dbReference>